<protein>
    <submittedName>
        <fullName evidence="2">GNAT family N-acetyltransferase</fullName>
    </submittedName>
</protein>
<dbReference type="InterPro" id="IPR016181">
    <property type="entry name" value="Acyl_CoA_acyltransferase"/>
</dbReference>
<evidence type="ECO:0000313" key="3">
    <source>
        <dbReference type="Proteomes" id="UP001596099"/>
    </source>
</evidence>
<dbReference type="InterPro" id="IPR053144">
    <property type="entry name" value="Acetyltransferase_Butenolide"/>
</dbReference>
<gene>
    <name evidence="2" type="ORF">ACFPYI_13030</name>
</gene>
<dbReference type="Gene3D" id="3.40.630.30">
    <property type="match status" value="1"/>
</dbReference>
<feature type="domain" description="N-acetyltransferase" evidence="1">
    <location>
        <begin position="7"/>
        <end position="139"/>
    </location>
</feature>
<dbReference type="Proteomes" id="UP001596099">
    <property type="component" value="Unassembled WGS sequence"/>
</dbReference>
<reference evidence="2 3" key="1">
    <citation type="journal article" date="2019" name="Int. J. Syst. Evol. Microbiol.">
        <title>The Global Catalogue of Microorganisms (GCM) 10K type strain sequencing project: providing services to taxonomists for standard genome sequencing and annotation.</title>
        <authorList>
            <consortium name="The Broad Institute Genomics Platform"/>
            <consortium name="The Broad Institute Genome Sequencing Center for Infectious Disease"/>
            <person name="Wu L."/>
            <person name="Ma J."/>
        </authorList>
    </citation>
    <scope>NUCLEOTIDE SEQUENCE [LARGE SCALE GENOMIC DNA]</scope>
    <source>
        <strain evidence="2 3">CGMCC 1.12543</strain>
    </source>
</reference>
<dbReference type="PROSITE" id="PS51186">
    <property type="entry name" value="GNAT"/>
    <property type="match status" value="1"/>
</dbReference>
<name>A0ABD5RP33_9EURY</name>
<evidence type="ECO:0000313" key="2">
    <source>
        <dbReference type="EMBL" id="MFC5972258.1"/>
    </source>
</evidence>
<evidence type="ECO:0000259" key="1">
    <source>
        <dbReference type="PROSITE" id="PS51186"/>
    </source>
</evidence>
<dbReference type="CDD" id="cd04301">
    <property type="entry name" value="NAT_SF"/>
    <property type="match status" value="1"/>
</dbReference>
<proteinExistence type="predicted"/>
<dbReference type="RefSeq" id="WP_247415381.1">
    <property type="nucleotide sequence ID" value="NZ_JALLGW010000001.1"/>
</dbReference>
<dbReference type="InterPro" id="IPR000182">
    <property type="entry name" value="GNAT_dom"/>
</dbReference>
<organism evidence="2 3">
    <name type="scientific">Halomarina salina</name>
    <dbReference type="NCBI Taxonomy" id="1872699"/>
    <lineage>
        <taxon>Archaea</taxon>
        <taxon>Methanobacteriati</taxon>
        <taxon>Methanobacteriota</taxon>
        <taxon>Stenosarchaea group</taxon>
        <taxon>Halobacteria</taxon>
        <taxon>Halobacteriales</taxon>
        <taxon>Natronomonadaceae</taxon>
        <taxon>Halomarina</taxon>
    </lineage>
</organism>
<accession>A0ABD5RP33</accession>
<dbReference type="EMBL" id="JBHSQH010000001">
    <property type="protein sequence ID" value="MFC5972258.1"/>
    <property type="molecule type" value="Genomic_DNA"/>
</dbReference>
<dbReference type="PANTHER" id="PTHR43233">
    <property type="entry name" value="FAMILY N-ACETYLTRANSFERASE, PUTATIVE (AFU_ORTHOLOGUE AFUA_6G03350)-RELATED"/>
    <property type="match status" value="1"/>
</dbReference>
<sequence length="139" mass="15212">MDSTYSLHHRVPTADELAHLRELNEMGARSMAGLRRGLPNSLFGVVVTTSEEGAEVVVGTGRVVGDGASVFHVCDMVVHPDHQSEGLGTRIMDALMAYIEEAASLDAYVNLLADVEGFYERWGFERTAPVSRGMFLRTE</sequence>
<dbReference type="SUPFAM" id="SSF55729">
    <property type="entry name" value="Acyl-CoA N-acyltransferases (Nat)"/>
    <property type="match status" value="1"/>
</dbReference>
<dbReference type="Pfam" id="PF13508">
    <property type="entry name" value="Acetyltransf_7"/>
    <property type="match status" value="1"/>
</dbReference>
<comment type="caution">
    <text evidence="2">The sequence shown here is derived from an EMBL/GenBank/DDBJ whole genome shotgun (WGS) entry which is preliminary data.</text>
</comment>
<dbReference type="AlphaFoldDB" id="A0ABD5RP33"/>
<keyword evidence="3" id="KW-1185">Reference proteome</keyword>
<dbReference type="PANTHER" id="PTHR43233:SF1">
    <property type="entry name" value="FAMILY N-ACETYLTRANSFERASE, PUTATIVE (AFU_ORTHOLOGUE AFUA_6G03350)-RELATED"/>
    <property type="match status" value="1"/>
</dbReference>